<organism evidence="1 2">
    <name type="scientific">Mycobacterium ulcerans str. Harvey</name>
    <dbReference type="NCBI Taxonomy" id="1299332"/>
    <lineage>
        <taxon>Bacteria</taxon>
        <taxon>Bacillati</taxon>
        <taxon>Actinomycetota</taxon>
        <taxon>Actinomycetes</taxon>
        <taxon>Mycobacteriales</taxon>
        <taxon>Mycobacteriaceae</taxon>
        <taxon>Mycobacterium</taxon>
        <taxon>Mycobacterium ulcerans group</taxon>
    </lineage>
</organism>
<evidence type="ECO:0000313" key="2">
    <source>
        <dbReference type="Proteomes" id="UP000020681"/>
    </source>
</evidence>
<dbReference type="Proteomes" id="UP000020681">
    <property type="component" value="Unassembled WGS sequence"/>
</dbReference>
<evidence type="ECO:0000313" key="1">
    <source>
        <dbReference type="EMBL" id="EUA92409.1"/>
    </source>
</evidence>
<sequence length="47" mass="4625">MPASIVVFLIALPLSVGIAIASGAPVLSGLISAVIGGSWLDSSAEHH</sequence>
<gene>
    <name evidence="1" type="ORF">I551_1105</name>
</gene>
<name>A0ABP3AN15_MYCUL</name>
<protein>
    <submittedName>
        <fullName evidence="1">Membrane protein</fullName>
    </submittedName>
</protein>
<dbReference type="EMBL" id="JAOL01000077">
    <property type="protein sequence ID" value="EUA92409.1"/>
    <property type="molecule type" value="Genomic_DNA"/>
</dbReference>
<keyword evidence="2" id="KW-1185">Reference proteome</keyword>
<accession>A0ABP3AN15</accession>
<comment type="caution">
    <text evidence="1">The sequence shown here is derived from an EMBL/GenBank/DDBJ whole genome shotgun (WGS) entry which is preliminary data.</text>
</comment>
<reference evidence="1 2" key="1">
    <citation type="submission" date="2014-01" db="EMBL/GenBank/DDBJ databases">
        <authorList>
            <person name="Dobos K."/>
            <person name="Lenaerts A."/>
            <person name="Ordway D."/>
            <person name="DeGroote M.A."/>
            <person name="Parker T."/>
            <person name="Sizemore C."/>
            <person name="Tallon L.J."/>
            <person name="Sadzewicz L.K."/>
            <person name="Sengamalay N."/>
            <person name="Fraser C.M."/>
            <person name="Hine E."/>
            <person name="Shefchek K.A."/>
            <person name="Das S.P."/>
            <person name="Tettelin H."/>
        </authorList>
    </citation>
    <scope>NUCLEOTIDE SEQUENCE [LARGE SCALE GENOMIC DNA]</scope>
    <source>
        <strain evidence="1 2">Harvey</strain>
    </source>
</reference>
<proteinExistence type="predicted"/>